<gene>
    <name evidence="16" type="ORF">HZH68_012970</name>
</gene>
<keyword evidence="10 13" id="KW-0067">ATP-binding</keyword>
<dbReference type="SMART" id="SM01331">
    <property type="entry name" value="DUF3635"/>
    <property type="match status" value="1"/>
</dbReference>
<dbReference type="EMBL" id="JACSDZ010000014">
    <property type="protein sequence ID" value="KAF7387293.1"/>
    <property type="molecule type" value="Genomic_DNA"/>
</dbReference>
<dbReference type="GO" id="GO:0005694">
    <property type="term" value="C:chromosome"/>
    <property type="evidence" value="ECO:0007669"/>
    <property type="project" value="UniProtKB-SubCell"/>
</dbReference>
<evidence type="ECO:0000256" key="2">
    <source>
        <dbReference type="ARBA" id="ARBA00004496"/>
    </source>
</evidence>
<evidence type="ECO:0000259" key="15">
    <source>
        <dbReference type="PROSITE" id="PS50011"/>
    </source>
</evidence>
<dbReference type="SMART" id="SM00220">
    <property type="entry name" value="S_TKc"/>
    <property type="match status" value="1"/>
</dbReference>
<evidence type="ECO:0000256" key="11">
    <source>
        <dbReference type="ARBA" id="ARBA00047899"/>
    </source>
</evidence>
<dbReference type="PROSITE" id="PS00107">
    <property type="entry name" value="PROTEIN_KINASE_ATP"/>
    <property type="match status" value="1"/>
</dbReference>
<evidence type="ECO:0000256" key="13">
    <source>
        <dbReference type="PROSITE-ProRule" id="PRU10141"/>
    </source>
</evidence>
<evidence type="ECO:0000256" key="7">
    <source>
        <dbReference type="ARBA" id="ARBA00022679"/>
    </source>
</evidence>
<dbReference type="PANTHER" id="PTHR24419">
    <property type="entry name" value="INTERLEUKIN-1 RECEPTOR-ASSOCIATED KINASE"/>
    <property type="match status" value="1"/>
</dbReference>
<keyword evidence="9" id="KW-0418">Kinase</keyword>
<proteinExistence type="predicted"/>
<keyword evidence="7" id="KW-0808">Transferase</keyword>
<comment type="subcellular location">
    <subcellularLocation>
        <location evidence="1">Chromosome</location>
    </subcellularLocation>
    <subcellularLocation>
        <location evidence="2">Cytoplasm</location>
    </subcellularLocation>
</comment>
<name>A0A834JFG2_VESGE</name>
<sequence length="1214" mass="140970">MLRKRIRTYERRNIQNPLIKISDFTKVNLILKTDDIPREQHGIDNLNENKISEDSLDYDPFETTFDRIAKDAVVPPIPPDCINNNSWSGSSSDINSEEENKNESLFHISFGNSSIDVSPNMKYKKSIKMLSYKKNIKPKNKKTCITGTLYNSQHIKEVKTVKKKRQIKACKSKRIKKVQKTRNKKQSKLTNARSLYSVLKNSNDIVKSDIVDTSINKMTNNKNINNSTIPYKNIHKKEIDLLPCNKSELCSPLKETTNVPKINDKKRTCQLKFIKKTQKINNENNEHFSSSVSRNISDSIGNKFKIKPCSVVLYKNNMEKRKFMVNKSKCMVKECRLVLHKISNNFINSKYKSPMNDLICKSSNRIRKDLNSEKNPVSSTPIATSKRRSAYSPCYSPIDITKSHIVSDIPVSLDKLQSNNLHTLNKTSINVSSNVESDMKDKVLYIKDRKISVLTSVDSNLLSGEGIELDTEEHEMLHLNTSKKNSNFINNRKTDATIFIDDNIDIALRQKYSKIHQKDNPLLDNVNFSIETNRSCSLFDDRESKLYAMENDNSMSAIKEKLVTNTNVHESNANTELDLKHITSDMYNIEQIIKSEILKKEESRTTITKEKSNEEHIENKDTTEESSYGKLMDENQCQLNMNETINFFTRLKNSVKVTEREQDRKNNFYLSNIYENENNIIQYSTCEMSQYDDKVNEYILSQNPTKNLTDTSVNIITTHSDEPNSLINNQIASLSGKFIFLKPGKSWTRSLSILHNFQNGLNLNKTSIEKGKRWRHSVKDILDMQKKDECDTNQFINSKRFVRRTSIRVVRDSRIIKNASDAPFLEVYGIKTTVKNEQILPETIYNTEYSTQHNDMKNNCPEICSSETAKDVILQKCSQKDYLSFKNLFPRKYLKFCRKIGEGVYGEVFLYENNRQKSVLKIIPIEGVQLVNGEPQKKFNEILSEIVIAKELHNLRFNENHNTSGFVEVKSIKCIEGKYPKEMIHLWKKYDEEKTSDNDCPSIFDEKQLYISLELGHGGQDLESFEFHTAVEAHTLFIQTALALAIAERSLKFEHRDLHWGNILISYTDEKYIYYKLDNTNISVLSNGIKVCIIDFTLSRMSYQGCCIFNDLALDPTLFTAQGEYQFEIYRLMKDKLQNNWQEFEPYTNILWLHYVLDKMLTMVRYKKKNLKKHKNAIIQLYDLKHIILSYQSAFDFPHMNYTNHAYCKKAKLL</sequence>
<organism evidence="16 17">
    <name type="scientific">Vespula germanica</name>
    <name type="common">German yellow jacket</name>
    <name type="synonym">Paravespula germanica</name>
    <dbReference type="NCBI Taxonomy" id="30212"/>
    <lineage>
        <taxon>Eukaryota</taxon>
        <taxon>Metazoa</taxon>
        <taxon>Ecdysozoa</taxon>
        <taxon>Arthropoda</taxon>
        <taxon>Hexapoda</taxon>
        <taxon>Insecta</taxon>
        <taxon>Pterygota</taxon>
        <taxon>Neoptera</taxon>
        <taxon>Endopterygota</taxon>
        <taxon>Hymenoptera</taxon>
        <taxon>Apocrita</taxon>
        <taxon>Aculeata</taxon>
        <taxon>Vespoidea</taxon>
        <taxon>Vespidae</taxon>
        <taxon>Vespinae</taxon>
        <taxon>Vespula</taxon>
    </lineage>
</organism>
<dbReference type="PANTHER" id="PTHR24419:SF18">
    <property type="entry name" value="SERINE_THREONINE-PROTEIN KINASE HASPIN"/>
    <property type="match status" value="1"/>
</dbReference>
<dbReference type="GO" id="GO:0000278">
    <property type="term" value="P:mitotic cell cycle"/>
    <property type="evidence" value="ECO:0007669"/>
    <property type="project" value="TreeGrafter"/>
</dbReference>
<comment type="caution">
    <text evidence="16">The sequence shown here is derived from an EMBL/GenBank/DDBJ whole genome shotgun (WGS) entry which is preliminary data.</text>
</comment>
<dbReference type="InterPro" id="IPR000719">
    <property type="entry name" value="Prot_kinase_dom"/>
</dbReference>
<dbReference type="InterPro" id="IPR017441">
    <property type="entry name" value="Protein_kinase_ATP_BS"/>
</dbReference>
<dbReference type="GO" id="GO:0005737">
    <property type="term" value="C:cytoplasm"/>
    <property type="evidence" value="ECO:0007669"/>
    <property type="project" value="UniProtKB-SubCell"/>
</dbReference>
<evidence type="ECO:0000256" key="3">
    <source>
        <dbReference type="ARBA" id="ARBA00012513"/>
    </source>
</evidence>
<dbReference type="FunFam" id="1.10.510.10:FF:000401">
    <property type="entry name" value="serine/threonine-protein kinase haspin"/>
    <property type="match status" value="1"/>
</dbReference>
<keyword evidence="4" id="KW-0158">Chromosome</keyword>
<feature type="domain" description="Protein kinase" evidence="15">
    <location>
        <begin position="894"/>
        <end position="1214"/>
    </location>
</feature>
<feature type="binding site" evidence="13">
    <location>
        <position position="921"/>
    </location>
    <ligand>
        <name>ATP</name>
        <dbReference type="ChEBI" id="CHEBI:30616"/>
    </ligand>
</feature>
<dbReference type="GO" id="GO:0035556">
    <property type="term" value="P:intracellular signal transduction"/>
    <property type="evidence" value="ECO:0007669"/>
    <property type="project" value="TreeGrafter"/>
</dbReference>
<keyword evidence="6" id="KW-0723">Serine/threonine-protein kinase</keyword>
<protein>
    <recommendedName>
        <fullName evidence="3">non-specific serine/threonine protein kinase</fullName>
        <ecNumber evidence="3">2.7.11.1</ecNumber>
    </recommendedName>
</protein>
<dbReference type="AlphaFoldDB" id="A0A834JFG2"/>
<dbReference type="Proteomes" id="UP000617340">
    <property type="component" value="Unassembled WGS sequence"/>
</dbReference>
<keyword evidence="5" id="KW-0963">Cytoplasm</keyword>
<dbReference type="GO" id="GO:0005634">
    <property type="term" value="C:nucleus"/>
    <property type="evidence" value="ECO:0007669"/>
    <property type="project" value="TreeGrafter"/>
</dbReference>
<evidence type="ECO:0000256" key="10">
    <source>
        <dbReference type="ARBA" id="ARBA00022840"/>
    </source>
</evidence>
<evidence type="ECO:0000256" key="5">
    <source>
        <dbReference type="ARBA" id="ARBA00022490"/>
    </source>
</evidence>
<evidence type="ECO:0000313" key="16">
    <source>
        <dbReference type="EMBL" id="KAF7387293.1"/>
    </source>
</evidence>
<dbReference type="InterPro" id="IPR024604">
    <property type="entry name" value="GSG2_C"/>
</dbReference>
<accession>A0A834JFG2</accession>
<keyword evidence="8 13" id="KW-0547">Nucleotide-binding</keyword>
<dbReference type="Pfam" id="PF12330">
    <property type="entry name" value="Haspin_kinase"/>
    <property type="match status" value="1"/>
</dbReference>
<comment type="catalytic activity">
    <reaction evidence="11">
        <text>L-threonyl-[protein] + ATP = O-phospho-L-threonyl-[protein] + ADP + H(+)</text>
        <dbReference type="Rhea" id="RHEA:46608"/>
        <dbReference type="Rhea" id="RHEA-COMP:11060"/>
        <dbReference type="Rhea" id="RHEA-COMP:11605"/>
        <dbReference type="ChEBI" id="CHEBI:15378"/>
        <dbReference type="ChEBI" id="CHEBI:30013"/>
        <dbReference type="ChEBI" id="CHEBI:30616"/>
        <dbReference type="ChEBI" id="CHEBI:61977"/>
        <dbReference type="ChEBI" id="CHEBI:456216"/>
        <dbReference type="EC" id="2.7.11.1"/>
    </reaction>
</comment>
<dbReference type="Gene3D" id="3.30.200.20">
    <property type="entry name" value="Phosphorylase Kinase, domain 1"/>
    <property type="match status" value="1"/>
</dbReference>
<dbReference type="GO" id="GO:0005524">
    <property type="term" value="F:ATP binding"/>
    <property type="evidence" value="ECO:0007669"/>
    <property type="project" value="UniProtKB-UniRule"/>
</dbReference>
<feature type="region of interest" description="Disordered" evidence="14">
    <location>
        <begin position="606"/>
        <end position="627"/>
    </location>
</feature>
<evidence type="ECO:0000256" key="12">
    <source>
        <dbReference type="ARBA" id="ARBA00048679"/>
    </source>
</evidence>
<evidence type="ECO:0000256" key="9">
    <source>
        <dbReference type="ARBA" id="ARBA00022777"/>
    </source>
</evidence>
<dbReference type="GO" id="GO:0072354">
    <property type="term" value="F:histone H3T3 kinase activity"/>
    <property type="evidence" value="ECO:0007669"/>
    <property type="project" value="TreeGrafter"/>
</dbReference>
<comment type="catalytic activity">
    <reaction evidence="12">
        <text>L-seryl-[protein] + ATP = O-phospho-L-seryl-[protein] + ADP + H(+)</text>
        <dbReference type="Rhea" id="RHEA:17989"/>
        <dbReference type="Rhea" id="RHEA-COMP:9863"/>
        <dbReference type="Rhea" id="RHEA-COMP:11604"/>
        <dbReference type="ChEBI" id="CHEBI:15378"/>
        <dbReference type="ChEBI" id="CHEBI:29999"/>
        <dbReference type="ChEBI" id="CHEBI:30616"/>
        <dbReference type="ChEBI" id="CHEBI:83421"/>
        <dbReference type="ChEBI" id="CHEBI:456216"/>
        <dbReference type="EC" id="2.7.11.1"/>
    </reaction>
</comment>
<dbReference type="InterPro" id="IPR011009">
    <property type="entry name" value="Kinase-like_dom_sf"/>
</dbReference>
<dbReference type="Gene3D" id="1.10.510.10">
    <property type="entry name" value="Transferase(Phosphotransferase) domain 1"/>
    <property type="match status" value="1"/>
</dbReference>
<reference evidence="16" key="1">
    <citation type="journal article" date="2020" name="G3 (Bethesda)">
        <title>High-Quality Assemblies for Three Invasive Social Wasps from the &lt;i&gt;Vespula&lt;/i&gt; Genus.</title>
        <authorList>
            <person name="Harrop T.W.R."/>
            <person name="Guhlin J."/>
            <person name="McLaughlin G.M."/>
            <person name="Permina E."/>
            <person name="Stockwell P."/>
            <person name="Gilligan J."/>
            <person name="Le Lec M.F."/>
            <person name="Gruber M.A.M."/>
            <person name="Quinn O."/>
            <person name="Lovegrove M."/>
            <person name="Duncan E.J."/>
            <person name="Remnant E.J."/>
            <person name="Van Eeckhoven J."/>
            <person name="Graham B."/>
            <person name="Knapp R.A."/>
            <person name="Langford K.W."/>
            <person name="Kronenberg Z."/>
            <person name="Press M.O."/>
            <person name="Eacker S.M."/>
            <person name="Wilson-Rankin E.E."/>
            <person name="Purcell J."/>
            <person name="Lester P.J."/>
            <person name="Dearden P.K."/>
        </authorList>
    </citation>
    <scope>NUCLEOTIDE SEQUENCE</scope>
    <source>
        <strain evidence="16">Linc-1</strain>
    </source>
</reference>
<evidence type="ECO:0000256" key="8">
    <source>
        <dbReference type="ARBA" id="ARBA00022741"/>
    </source>
</evidence>
<dbReference type="PROSITE" id="PS50011">
    <property type="entry name" value="PROTEIN_KINASE_DOM"/>
    <property type="match status" value="1"/>
</dbReference>
<feature type="compositionally biased region" description="Basic and acidic residues" evidence="14">
    <location>
        <begin position="606"/>
        <end position="623"/>
    </location>
</feature>
<evidence type="ECO:0000256" key="14">
    <source>
        <dbReference type="SAM" id="MobiDB-lite"/>
    </source>
</evidence>
<dbReference type="EC" id="2.7.11.1" evidence="3"/>
<evidence type="ECO:0000256" key="6">
    <source>
        <dbReference type="ARBA" id="ARBA00022527"/>
    </source>
</evidence>
<evidence type="ECO:0000256" key="1">
    <source>
        <dbReference type="ARBA" id="ARBA00004286"/>
    </source>
</evidence>
<dbReference type="SUPFAM" id="SSF56112">
    <property type="entry name" value="Protein kinase-like (PK-like)"/>
    <property type="match status" value="1"/>
</dbReference>
<evidence type="ECO:0000313" key="17">
    <source>
        <dbReference type="Proteomes" id="UP000617340"/>
    </source>
</evidence>
<keyword evidence="17" id="KW-1185">Reference proteome</keyword>
<evidence type="ECO:0000256" key="4">
    <source>
        <dbReference type="ARBA" id="ARBA00022454"/>
    </source>
</evidence>